<protein>
    <submittedName>
        <fullName evidence="3">Integral membrane protein</fullName>
    </submittedName>
</protein>
<name>A1RBP6_PAEAT</name>
<keyword evidence="2" id="KW-1133">Transmembrane helix</keyword>
<accession>A1RBP6</accession>
<sequence length="418" mass="43563">MTHSFAADNAVPQSENPAESSSEPSLQTGGERTAAGTALGAFGIAAVIGGFALLLHWLAQHSPRIGPGYEGWAQDTTVSSLAALRWFFGDMTEPLFYKSDLAALGLLAGATAAWWAGRRGAKWAGTLSYGTGLWPWVLTSASLSLMLSNLAFGWMRDDGWQPTFVPLVCVAPAMVLLYGAGWRTCITGAVLGAATTTPLALLFIPTVSAPLGLPAVVACVLAMSVGSVISFTLARRLPWLVLREPRPATQPELPPSGPHPKFLRDVQWAARRVLRDFTETHFFANEIAGACVILTVGAAFVLNPGLSSYGTGLLPHILFAQALTSAIGVTLWSGWYRDGGWAATYASVVSVAPATVLAYGGSWTAMVGGAVVGAVLAPPIARAISAWLPAGFHPVIGNTAAMAISTAVAVPVLGLLPF</sequence>
<proteinExistence type="predicted"/>
<gene>
    <name evidence="3" type="ordered locus">AAur_3986</name>
</gene>
<keyword evidence="2" id="KW-0812">Transmembrane</keyword>
<feature type="transmembrane region" description="Helical" evidence="2">
    <location>
        <begin position="395"/>
        <end position="416"/>
    </location>
</feature>
<feature type="transmembrane region" description="Helical" evidence="2">
    <location>
        <begin position="159"/>
        <end position="178"/>
    </location>
</feature>
<feature type="transmembrane region" description="Helical" evidence="2">
    <location>
        <begin position="185"/>
        <end position="205"/>
    </location>
</feature>
<feature type="transmembrane region" description="Helical" evidence="2">
    <location>
        <begin position="314"/>
        <end position="335"/>
    </location>
</feature>
<dbReference type="HOGENOM" id="CLU_059545_0_0_11"/>
<dbReference type="EMBL" id="CP000474">
    <property type="protein sequence ID" value="ABM09833.1"/>
    <property type="molecule type" value="Genomic_DNA"/>
</dbReference>
<keyword evidence="4" id="KW-1185">Reference proteome</keyword>
<reference evidence="3 4" key="1">
    <citation type="journal article" date="2006" name="PLoS Genet.">
        <title>Secrets of soil survival revealed by the genome sequence of Arthrobacter aurescens TC1.</title>
        <authorList>
            <person name="Mongodin E.F."/>
            <person name="Shapir N."/>
            <person name="Daugherty S.C."/>
            <person name="DeBoy R.T."/>
            <person name="Emerson J.B."/>
            <person name="Shvartzbeyn A."/>
            <person name="Radune D."/>
            <person name="Vamathevan J."/>
            <person name="Riggs F."/>
            <person name="Grinberg V."/>
            <person name="Khouri H."/>
            <person name="Wackett L.P."/>
            <person name="Nelson K.E."/>
            <person name="Sadowsky M.J."/>
        </authorList>
    </citation>
    <scope>NUCLEOTIDE SEQUENCE [LARGE SCALE GENOMIC DNA]</scope>
    <source>
        <strain evidence="3 4">TC1</strain>
    </source>
</reference>
<feature type="transmembrane region" description="Helical" evidence="2">
    <location>
        <begin position="282"/>
        <end position="302"/>
    </location>
</feature>
<feature type="transmembrane region" description="Helical" evidence="2">
    <location>
        <begin position="38"/>
        <end position="59"/>
    </location>
</feature>
<evidence type="ECO:0000313" key="4">
    <source>
        <dbReference type="Proteomes" id="UP000000637"/>
    </source>
</evidence>
<organism evidence="3 4">
    <name type="scientific">Paenarthrobacter aurescens (strain TC1)</name>
    <dbReference type="NCBI Taxonomy" id="290340"/>
    <lineage>
        <taxon>Bacteria</taxon>
        <taxon>Bacillati</taxon>
        <taxon>Actinomycetota</taxon>
        <taxon>Actinomycetes</taxon>
        <taxon>Micrococcales</taxon>
        <taxon>Micrococcaceae</taxon>
        <taxon>Paenarthrobacter</taxon>
    </lineage>
</organism>
<evidence type="ECO:0000256" key="1">
    <source>
        <dbReference type="SAM" id="MobiDB-lite"/>
    </source>
</evidence>
<dbReference type="AlphaFoldDB" id="A1RBP6"/>
<evidence type="ECO:0000256" key="2">
    <source>
        <dbReference type="SAM" id="Phobius"/>
    </source>
</evidence>
<dbReference type="KEGG" id="aau:AAur_3986"/>
<feature type="transmembrane region" description="Helical" evidence="2">
    <location>
        <begin position="95"/>
        <end position="115"/>
    </location>
</feature>
<dbReference type="eggNOG" id="ENOG50317F7">
    <property type="taxonomic scope" value="Bacteria"/>
</dbReference>
<dbReference type="Proteomes" id="UP000000637">
    <property type="component" value="Chromosome"/>
</dbReference>
<evidence type="ECO:0000313" key="3">
    <source>
        <dbReference type="EMBL" id="ABM09833.1"/>
    </source>
</evidence>
<feature type="transmembrane region" description="Helical" evidence="2">
    <location>
        <begin position="211"/>
        <end position="234"/>
    </location>
</feature>
<dbReference type="OrthoDB" id="1706162at2"/>
<keyword evidence="2" id="KW-0472">Membrane</keyword>
<feature type="transmembrane region" description="Helical" evidence="2">
    <location>
        <begin position="366"/>
        <end position="388"/>
    </location>
</feature>
<feature type="transmembrane region" description="Helical" evidence="2">
    <location>
        <begin position="127"/>
        <end position="147"/>
    </location>
</feature>
<dbReference type="RefSeq" id="WP_011776583.1">
    <property type="nucleotide sequence ID" value="NC_008711.1"/>
</dbReference>
<feature type="compositionally biased region" description="Low complexity" evidence="1">
    <location>
        <begin position="12"/>
        <end position="25"/>
    </location>
</feature>
<feature type="region of interest" description="Disordered" evidence="1">
    <location>
        <begin position="1"/>
        <end position="31"/>
    </location>
</feature>